<organism evidence="1 2">
    <name type="scientific">Macleaya cordata</name>
    <name type="common">Five-seeded plume-poppy</name>
    <name type="synonym">Bocconia cordata</name>
    <dbReference type="NCBI Taxonomy" id="56857"/>
    <lineage>
        <taxon>Eukaryota</taxon>
        <taxon>Viridiplantae</taxon>
        <taxon>Streptophyta</taxon>
        <taxon>Embryophyta</taxon>
        <taxon>Tracheophyta</taxon>
        <taxon>Spermatophyta</taxon>
        <taxon>Magnoliopsida</taxon>
        <taxon>Ranunculales</taxon>
        <taxon>Papaveraceae</taxon>
        <taxon>Papaveroideae</taxon>
        <taxon>Macleaya</taxon>
    </lineage>
</organism>
<dbReference type="AlphaFoldDB" id="A0A200PYP8"/>
<comment type="caution">
    <text evidence="1">The sequence shown here is derived from an EMBL/GenBank/DDBJ whole genome shotgun (WGS) entry which is preliminary data.</text>
</comment>
<gene>
    <name evidence="1" type="ORF">BVC80_8321g6</name>
</gene>
<name>A0A200PYP8_MACCD</name>
<evidence type="ECO:0000313" key="2">
    <source>
        <dbReference type="Proteomes" id="UP000195402"/>
    </source>
</evidence>
<dbReference type="InParanoid" id="A0A200PYP8"/>
<reference evidence="1 2" key="1">
    <citation type="journal article" date="2017" name="Mol. Plant">
        <title>The Genome of Medicinal Plant Macleaya cordata Provides New Insights into Benzylisoquinoline Alkaloids Metabolism.</title>
        <authorList>
            <person name="Liu X."/>
            <person name="Liu Y."/>
            <person name="Huang P."/>
            <person name="Ma Y."/>
            <person name="Qing Z."/>
            <person name="Tang Q."/>
            <person name="Cao H."/>
            <person name="Cheng P."/>
            <person name="Zheng Y."/>
            <person name="Yuan Z."/>
            <person name="Zhou Y."/>
            <person name="Liu J."/>
            <person name="Tang Z."/>
            <person name="Zhuo Y."/>
            <person name="Zhang Y."/>
            <person name="Yu L."/>
            <person name="Huang J."/>
            <person name="Yang P."/>
            <person name="Peng Q."/>
            <person name="Zhang J."/>
            <person name="Jiang W."/>
            <person name="Zhang Z."/>
            <person name="Lin K."/>
            <person name="Ro D.K."/>
            <person name="Chen X."/>
            <person name="Xiong X."/>
            <person name="Shang Y."/>
            <person name="Huang S."/>
            <person name="Zeng J."/>
        </authorList>
    </citation>
    <scope>NUCLEOTIDE SEQUENCE [LARGE SCALE GENOMIC DNA]</scope>
    <source>
        <strain evidence="2">cv. BLH2017</strain>
        <tissue evidence="1">Root</tissue>
    </source>
</reference>
<proteinExistence type="predicted"/>
<accession>A0A200PYP8</accession>
<keyword evidence="2" id="KW-1185">Reference proteome</keyword>
<evidence type="ECO:0000313" key="1">
    <source>
        <dbReference type="EMBL" id="OVA03369.1"/>
    </source>
</evidence>
<dbReference type="Proteomes" id="UP000195402">
    <property type="component" value="Unassembled WGS sequence"/>
</dbReference>
<sequence>MESLPLSGQTGGMINGDVEEWGLAFRHELRMEEQGWLNDPLQLNEDQEDDLKCSFVSAETYSVKECYEVMCREDGPQFPLKLIWKKFYSL</sequence>
<dbReference type="EMBL" id="MVGT01003694">
    <property type="protein sequence ID" value="OVA03369.1"/>
    <property type="molecule type" value="Genomic_DNA"/>
</dbReference>
<protein>
    <submittedName>
        <fullName evidence="1">Uncharacterized protein</fullName>
    </submittedName>
</protein>